<gene>
    <name evidence="2" type="ORF">D3A95_13225</name>
</gene>
<evidence type="ECO:0000313" key="3">
    <source>
        <dbReference type="Proteomes" id="UP000261812"/>
    </source>
</evidence>
<dbReference type="KEGG" id="tsq:D3A95_13225"/>
<proteinExistence type="predicted"/>
<evidence type="ECO:0000313" key="2">
    <source>
        <dbReference type="EMBL" id="QLL29937.1"/>
    </source>
</evidence>
<evidence type="ECO:0000256" key="1">
    <source>
        <dbReference type="SAM" id="Phobius"/>
    </source>
</evidence>
<keyword evidence="1" id="KW-1133">Transmembrane helix</keyword>
<reference evidence="3" key="1">
    <citation type="submission" date="2018-09" db="EMBL/GenBank/DDBJ databases">
        <title>Complete genome sequence of thermophilic cyanobacteria strain Thermosynechococcus elongatus PKUAC-SCTE542.</title>
        <authorList>
            <person name="Liang Y."/>
            <person name="Tang J."/>
            <person name="Daroch M."/>
        </authorList>
    </citation>
    <scope>NUCLEOTIDE SEQUENCE [LARGE SCALE GENOMIC DNA]</scope>
    <source>
        <strain evidence="3">E542</strain>
    </source>
</reference>
<name>A0A7D6JSR3_9CYAN</name>
<accession>A0A7D6JSR3</accession>
<protein>
    <submittedName>
        <fullName evidence="2">Uncharacterized protein</fullName>
    </submittedName>
</protein>
<dbReference type="Proteomes" id="UP000261812">
    <property type="component" value="Chromosome"/>
</dbReference>
<dbReference type="EMBL" id="CP032152">
    <property type="protein sequence ID" value="QLL29937.1"/>
    <property type="molecule type" value="Genomic_DNA"/>
</dbReference>
<keyword evidence="1" id="KW-0472">Membrane</keyword>
<sequence>MVSDYMYLCQDWLGDFAKIFTVAAATLLGTSIVCHFANLIGHFGDRLQSCYNYKH</sequence>
<keyword evidence="3" id="KW-1185">Reference proteome</keyword>
<keyword evidence="1" id="KW-0812">Transmembrane</keyword>
<dbReference type="AlphaFoldDB" id="A0A7D6JSR3"/>
<feature type="transmembrane region" description="Helical" evidence="1">
    <location>
        <begin position="20"/>
        <end position="40"/>
    </location>
</feature>
<organism evidence="2 3">
    <name type="scientific">Thermosynechococcus sichuanensis E542</name>
    <dbReference type="NCBI Taxonomy" id="2016101"/>
    <lineage>
        <taxon>Bacteria</taxon>
        <taxon>Bacillati</taxon>
        <taxon>Cyanobacteriota</taxon>
        <taxon>Cyanophyceae</taxon>
        <taxon>Acaryochloridales</taxon>
        <taxon>Thermosynechococcaceae</taxon>
        <taxon>Thermosynechococcus</taxon>
        <taxon>Thermosynechococcus sichuanensis</taxon>
    </lineage>
</organism>